<dbReference type="PROSITE" id="PS51192">
    <property type="entry name" value="HELICASE_ATP_BIND_1"/>
    <property type="match status" value="1"/>
</dbReference>
<dbReference type="InterPro" id="IPR014001">
    <property type="entry name" value="Helicase_ATP-bd"/>
</dbReference>
<sequence length="963" mass="108715">MSDANITLKDIPEDLSSLLHKMGYSSFTVVQSIAIPKIIKHDLDIVVAAPTGSGKTEAAVVPLLYKLTRGSIISKQGIKILYITPLRALNRDIHNRIHKIARYFGLTAEVWHGDTPSSTRKRILRSPPDILITTPESLQIILVKEDIRKNIESLYAVVVDEVQDLISSERGAELAVALERLDSIINKHARRVLISSPIGDIDAVASYFFAGRRYDVAYAKGVKKYSIAVTITDKEYKNGVFDVEHVYNDVCREISSYEYGKQILVFANTRTSAEELGFNLTKCLGRNIALHHGSLSRDIREVVEAMFKSGDTQVVVATSSLELGIDIGGVDLVIQYLSPRQALKLVQRVGRAGHKEHAVSRGIIVVPPLVIELLESIVIARRAIRGFLEPVKPHNEPLDVLAHQVIGLILERGEASIDELLHIISRATPLNTLTLSKFEKIIEFLNSLGLIKCSNNTCKSSKKGMLYYLTTNMIPDTVHYNARSILDGKTLGLLDEEFALSCNEEDVVVLAGKLWKVINIDVEKRELVVAPIESSDLAVLPRWVGELIPVHRNVAREICAFVRRFCNCKNNLCLDNLFSEYGFNETTKQFLTSNREKLCEVYPRDDFLVVEVNRLSNEGKTMMTFYTCLGSKASEAFSLLMNYIVRDTLGISSAYKSHQLGTVLLINTVINKDGIGKLIKKLRSFAYYPDRIREIIEYEVKNTSIFKHRLIAVAKKFGVISKDVEAKEVKRIVEGLMNIDVLVYEALRELYTEKIDIDEMLRYLKNLADNRLKIKVFIRQSVSPFVEEISSLGMLRTLVKQSLIPKDILIEIARRRLLNKEVKVFCTSCYHIWSFTISQRITECENIFSCFIECPRCKSRAVTVIENEEEVPPIKKALSKIKQGTNHKLKLLSLEKEVLNKHRKIMDFVMSHGIAGIIALQGVGVGIETAKRLLSKSTDLNSLIMNILEQEKIFLRTSKYWKR</sequence>
<evidence type="ECO:0000313" key="12">
    <source>
        <dbReference type="EMBL" id="HGQ35967.1"/>
    </source>
</evidence>
<feature type="domain" description="Helicase C-terminal" evidence="11">
    <location>
        <begin position="242"/>
        <end position="399"/>
    </location>
</feature>
<dbReference type="PROSITE" id="PS51194">
    <property type="entry name" value="HELICASE_CTER"/>
    <property type="match status" value="1"/>
</dbReference>
<evidence type="ECO:0000256" key="7">
    <source>
        <dbReference type="ARBA" id="ARBA00023204"/>
    </source>
</evidence>
<evidence type="ECO:0000313" key="13">
    <source>
        <dbReference type="EMBL" id="HGQ64332.1"/>
    </source>
</evidence>
<keyword evidence="1" id="KW-0547">Nucleotide-binding</keyword>
<proteinExistence type="inferred from homology"/>
<dbReference type="InterPro" id="IPR017170">
    <property type="entry name" value="Lhr-like"/>
</dbReference>
<dbReference type="Pfam" id="PF00271">
    <property type="entry name" value="Helicase_C"/>
    <property type="match status" value="1"/>
</dbReference>
<dbReference type="GO" id="GO:0005524">
    <property type="term" value="F:ATP binding"/>
    <property type="evidence" value="ECO:0007669"/>
    <property type="project" value="UniProtKB-KW"/>
</dbReference>
<dbReference type="EMBL" id="DTCK01000034">
    <property type="protein sequence ID" value="HGQ35967.1"/>
    <property type="molecule type" value="Genomic_DNA"/>
</dbReference>
<evidence type="ECO:0000256" key="5">
    <source>
        <dbReference type="ARBA" id="ARBA00022840"/>
    </source>
</evidence>
<gene>
    <name evidence="13" type="ORF">ENU08_03715</name>
    <name evidence="12" type="ORF">ENU41_04745</name>
</gene>
<keyword evidence="4 13" id="KW-0347">Helicase</keyword>
<dbReference type="AlphaFoldDB" id="A0A7C4NT19"/>
<dbReference type="Pfam" id="PF00270">
    <property type="entry name" value="DEAD"/>
    <property type="match status" value="1"/>
</dbReference>
<evidence type="ECO:0000259" key="11">
    <source>
        <dbReference type="PROSITE" id="PS51194"/>
    </source>
</evidence>
<feature type="domain" description="Helicase ATP-binding" evidence="10">
    <location>
        <begin position="36"/>
        <end position="216"/>
    </location>
</feature>
<dbReference type="PANTHER" id="PTHR47962">
    <property type="entry name" value="ATP-DEPENDENT HELICASE LHR-RELATED-RELATED"/>
    <property type="match status" value="1"/>
</dbReference>
<evidence type="ECO:0000256" key="2">
    <source>
        <dbReference type="ARBA" id="ARBA00022763"/>
    </source>
</evidence>
<keyword evidence="3" id="KW-0378">Hydrolase</keyword>
<dbReference type="SMART" id="SM00487">
    <property type="entry name" value="DEXDc"/>
    <property type="match status" value="1"/>
</dbReference>
<dbReference type="Pfam" id="PF19306">
    <property type="entry name" value="WHD_Lhr"/>
    <property type="match status" value="1"/>
</dbReference>
<dbReference type="EMBL" id="DTBD01000025">
    <property type="protein sequence ID" value="HGQ64332.1"/>
    <property type="molecule type" value="Genomic_DNA"/>
</dbReference>
<evidence type="ECO:0000256" key="3">
    <source>
        <dbReference type="ARBA" id="ARBA00022801"/>
    </source>
</evidence>
<organism evidence="13">
    <name type="scientific">Ignisphaera aggregans</name>
    <dbReference type="NCBI Taxonomy" id="334771"/>
    <lineage>
        <taxon>Archaea</taxon>
        <taxon>Thermoproteota</taxon>
        <taxon>Thermoprotei</taxon>
        <taxon>Desulfurococcales</taxon>
        <taxon>Desulfurococcaceae</taxon>
        <taxon>Ignisphaera</taxon>
    </lineage>
</organism>
<dbReference type="GO" id="GO:0004386">
    <property type="term" value="F:helicase activity"/>
    <property type="evidence" value="ECO:0007669"/>
    <property type="project" value="UniProtKB-KW"/>
</dbReference>
<dbReference type="SUPFAM" id="SSF52540">
    <property type="entry name" value="P-loop containing nucleoside triphosphate hydrolases"/>
    <property type="match status" value="1"/>
</dbReference>
<evidence type="ECO:0000256" key="4">
    <source>
        <dbReference type="ARBA" id="ARBA00022806"/>
    </source>
</evidence>
<dbReference type="Pfam" id="PF08494">
    <property type="entry name" value="DEAD_assoc"/>
    <property type="match status" value="1"/>
</dbReference>
<dbReference type="GO" id="GO:0140097">
    <property type="term" value="F:catalytic activity, acting on DNA"/>
    <property type="evidence" value="ECO:0007669"/>
    <property type="project" value="UniProtKB-ARBA"/>
</dbReference>
<evidence type="ECO:0000256" key="6">
    <source>
        <dbReference type="ARBA" id="ARBA00023125"/>
    </source>
</evidence>
<keyword evidence="7" id="KW-0234">DNA repair</keyword>
<dbReference type="Gene3D" id="3.40.50.300">
    <property type="entry name" value="P-loop containing nucleotide triphosphate hydrolases"/>
    <property type="match status" value="2"/>
</dbReference>
<dbReference type="InterPro" id="IPR045628">
    <property type="entry name" value="Lhr_WH_dom"/>
</dbReference>
<evidence type="ECO:0000256" key="8">
    <source>
        <dbReference type="ARBA" id="ARBA00023235"/>
    </source>
</evidence>
<dbReference type="InterPro" id="IPR013701">
    <property type="entry name" value="Lhr-like_DEAD/DEAH_assoc"/>
</dbReference>
<dbReference type="InterPro" id="IPR052511">
    <property type="entry name" value="ATP-dep_Helicase"/>
</dbReference>
<dbReference type="InterPro" id="IPR001650">
    <property type="entry name" value="Helicase_C-like"/>
</dbReference>
<dbReference type="PANTHER" id="PTHR47962:SF5">
    <property type="entry name" value="ATP-DEPENDENT HELICASE LHR-RELATED"/>
    <property type="match status" value="1"/>
</dbReference>
<keyword evidence="5" id="KW-0067">ATP-binding</keyword>
<keyword evidence="2" id="KW-0227">DNA damage</keyword>
<dbReference type="InterPro" id="IPR027417">
    <property type="entry name" value="P-loop_NTPase"/>
</dbReference>
<dbReference type="SMART" id="SM00490">
    <property type="entry name" value="HELICc"/>
    <property type="match status" value="1"/>
</dbReference>
<keyword evidence="8" id="KW-0413">Isomerase</keyword>
<dbReference type="PIRSF" id="PIRSF037307">
    <property type="entry name" value="Lhr-like_helic_prd"/>
    <property type="match status" value="1"/>
</dbReference>
<accession>A0A7C4NT19</accession>
<evidence type="ECO:0000259" key="10">
    <source>
        <dbReference type="PROSITE" id="PS51192"/>
    </source>
</evidence>
<keyword evidence="6" id="KW-0238">DNA-binding</keyword>
<reference evidence="13" key="1">
    <citation type="journal article" date="2020" name="mSystems">
        <title>Genome- and Community-Level Interaction Insights into Carbon Utilization and Element Cycling Functions of Hydrothermarchaeota in Hydrothermal Sediment.</title>
        <authorList>
            <person name="Zhou Z."/>
            <person name="Liu Y."/>
            <person name="Xu W."/>
            <person name="Pan J."/>
            <person name="Luo Z.H."/>
            <person name="Li M."/>
        </authorList>
    </citation>
    <scope>NUCLEOTIDE SEQUENCE [LARGE SCALE GENOMIC DNA]</scope>
    <source>
        <strain evidence="13">SpSt-637</strain>
        <strain evidence="12">SpSt-667</strain>
    </source>
</reference>
<comment type="similarity">
    <text evidence="9">Belongs to the Lhr helicase family. Lhr-Core subfamily.</text>
</comment>
<name>A0A7C4NT19_9CREN</name>
<evidence type="ECO:0000256" key="1">
    <source>
        <dbReference type="ARBA" id="ARBA00022741"/>
    </source>
</evidence>
<protein>
    <submittedName>
        <fullName evidence="13">DEAD/DEAH box helicase</fullName>
    </submittedName>
</protein>
<dbReference type="InterPro" id="IPR011545">
    <property type="entry name" value="DEAD/DEAH_box_helicase_dom"/>
</dbReference>
<evidence type="ECO:0000256" key="9">
    <source>
        <dbReference type="ARBA" id="ARBA00093467"/>
    </source>
</evidence>
<dbReference type="GO" id="GO:0016887">
    <property type="term" value="F:ATP hydrolysis activity"/>
    <property type="evidence" value="ECO:0007669"/>
    <property type="project" value="TreeGrafter"/>
</dbReference>
<comment type="caution">
    <text evidence="13">The sequence shown here is derived from an EMBL/GenBank/DDBJ whole genome shotgun (WGS) entry which is preliminary data.</text>
</comment>
<dbReference type="GO" id="GO:0003677">
    <property type="term" value="F:DNA binding"/>
    <property type="evidence" value="ECO:0007669"/>
    <property type="project" value="UniProtKB-KW"/>
</dbReference>
<dbReference type="GO" id="GO:0006281">
    <property type="term" value="P:DNA repair"/>
    <property type="evidence" value="ECO:0007669"/>
    <property type="project" value="UniProtKB-KW"/>
</dbReference>